<dbReference type="PROSITE" id="PS51257">
    <property type="entry name" value="PROKAR_LIPOPROTEIN"/>
    <property type="match status" value="1"/>
</dbReference>
<reference evidence="2" key="1">
    <citation type="submission" date="2023-06" db="EMBL/GenBank/DDBJ databases">
        <authorList>
            <person name="Zhang S."/>
        </authorList>
    </citation>
    <scope>NUCLEOTIDE SEQUENCE</scope>
    <source>
        <strain evidence="2">SG2303</strain>
    </source>
</reference>
<feature type="chain" id="PRO_5046037633" description="Adhesin" evidence="1">
    <location>
        <begin position="20"/>
        <end position="208"/>
    </location>
</feature>
<gene>
    <name evidence="2" type="ORF">QU481_08565</name>
</gene>
<feature type="signal peptide" evidence="1">
    <location>
        <begin position="1"/>
        <end position="19"/>
    </location>
</feature>
<organism evidence="2 3">
    <name type="scientific">Crenobacter oryzisoli</name>
    <dbReference type="NCBI Taxonomy" id="3056844"/>
    <lineage>
        <taxon>Bacteria</taxon>
        <taxon>Pseudomonadati</taxon>
        <taxon>Pseudomonadota</taxon>
        <taxon>Betaproteobacteria</taxon>
        <taxon>Neisseriales</taxon>
        <taxon>Neisseriaceae</taxon>
        <taxon>Crenobacter</taxon>
    </lineage>
</organism>
<dbReference type="EMBL" id="JAUEDK010000011">
    <property type="protein sequence ID" value="MDN0074946.1"/>
    <property type="molecule type" value="Genomic_DNA"/>
</dbReference>
<evidence type="ECO:0000256" key="1">
    <source>
        <dbReference type="SAM" id="SignalP"/>
    </source>
</evidence>
<comment type="caution">
    <text evidence="2">The sequence shown here is derived from an EMBL/GenBank/DDBJ whole genome shotgun (WGS) entry which is preliminary data.</text>
</comment>
<evidence type="ECO:0008006" key="4">
    <source>
        <dbReference type="Google" id="ProtNLM"/>
    </source>
</evidence>
<keyword evidence="3" id="KW-1185">Reference proteome</keyword>
<evidence type="ECO:0000313" key="3">
    <source>
        <dbReference type="Proteomes" id="UP001168540"/>
    </source>
</evidence>
<name>A0ABT7XMC1_9NEIS</name>
<proteinExistence type="predicted"/>
<keyword evidence="1" id="KW-0732">Signal</keyword>
<dbReference type="Proteomes" id="UP001168540">
    <property type="component" value="Unassembled WGS sequence"/>
</dbReference>
<dbReference type="RefSeq" id="WP_289829535.1">
    <property type="nucleotide sequence ID" value="NZ_JAUEDK010000011.1"/>
</dbReference>
<protein>
    <recommendedName>
        <fullName evidence="4">Adhesin</fullName>
    </recommendedName>
</protein>
<sequence length="208" mass="21523">MKRLIFILPALVLSAGCLADDAATIINSGQNNAGVVSINQAAGIGNQQLNLRSLTIGGEGGLANTEADQSIIFNKKSYTAAETMKGAAHSASINGSAFSGNRGIIGINQSAGAFNQMSNQANINFIDQKNTGNIQGSIYTLDNTALTMTNAGGENSKTDNKQSNNKVYIDDTAFNNTSGVVQVNQVAGVMNQTVNAVTVNVIAQTLGH</sequence>
<evidence type="ECO:0000313" key="2">
    <source>
        <dbReference type="EMBL" id="MDN0074946.1"/>
    </source>
</evidence>
<accession>A0ABT7XMC1</accession>